<evidence type="ECO:0000313" key="4">
    <source>
        <dbReference type="EMBL" id="VDN47364.1"/>
    </source>
</evidence>
<evidence type="ECO:0000256" key="3">
    <source>
        <dbReference type="ARBA" id="ARBA00022737"/>
    </source>
</evidence>
<organism evidence="4 5">
    <name type="scientific">Petrocella atlantisensis</name>
    <dbReference type="NCBI Taxonomy" id="2173034"/>
    <lineage>
        <taxon>Bacteria</taxon>
        <taxon>Bacillati</taxon>
        <taxon>Bacillota</taxon>
        <taxon>Clostridia</taxon>
        <taxon>Lachnospirales</taxon>
        <taxon>Vallitaleaceae</taxon>
        <taxon>Petrocella</taxon>
    </lineage>
</organism>
<dbReference type="AlphaFoldDB" id="A0A3P7NVZ4"/>
<dbReference type="InterPro" id="IPR018357">
    <property type="entry name" value="Hexapep_transf_CS"/>
</dbReference>
<dbReference type="InterPro" id="IPR011004">
    <property type="entry name" value="Trimer_LpxA-like_sf"/>
</dbReference>
<sequence length="175" mass="18868">MKHLCLVLYYLIGKRMPASDGYLTFGAKKIRAFLVKRIFDRVGQDVNIEKNVFFGKGAGISIGDRSGIGLNARIQGPLTIGKYVMMGPDVIIYTRNHDIQNTSVPMIDSGETSPRAVIIEDDVWIGARAIILPGVRIGQGAVVGAGAVVTKDVDNYAIIGGVPAKIIGHRTHQPL</sequence>
<dbReference type="Gene3D" id="2.160.10.10">
    <property type="entry name" value="Hexapeptide repeat proteins"/>
    <property type="match status" value="1"/>
</dbReference>
<evidence type="ECO:0000256" key="1">
    <source>
        <dbReference type="ARBA" id="ARBA00007274"/>
    </source>
</evidence>
<dbReference type="PANTHER" id="PTHR23416">
    <property type="entry name" value="SIALIC ACID SYNTHASE-RELATED"/>
    <property type="match status" value="1"/>
</dbReference>
<reference evidence="4 5" key="1">
    <citation type="submission" date="2018-09" db="EMBL/GenBank/DDBJ databases">
        <authorList>
            <person name="Postec A."/>
        </authorList>
    </citation>
    <scope>NUCLEOTIDE SEQUENCE [LARGE SCALE GENOMIC DNA]</scope>
    <source>
        <strain evidence="4">70B-A</strain>
    </source>
</reference>
<dbReference type="Pfam" id="PF14602">
    <property type="entry name" value="Hexapep_2"/>
    <property type="match status" value="2"/>
</dbReference>
<protein>
    <submittedName>
        <fullName evidence="4">Acetyltransferase</fullName>
    </submittedName>
</protein>
<name>A0A3P7NVZ4_9FIRM</name>
<evidence type="ECO:0000256" key="2">
    <source>
        <dbReference type="ARBA" id="ARBA00022679"/>
    </source>
</evidence>
<keyword evidence="3" id="KW-0677">Repeat</keyword>
<proteinExistence type="inferred from homology"/>
<dbReference type="GO" id="GO:0005829">
    <property type="term" value="C:cytosol"/>
    <property type="evidence" value="ECO:0007669"/>
    <property type="project" value="TreeGrafter"/>
</dbReference>
<dbReference type="OrthoDB" id="9801697at2"/>
<dbReference type="KEGG" id="cbar:PATL70BA_1479"/>
<gene>
    <name evidence="4" type="ORF">PATL70BA_1479</name>
</gene>
<dbReference type="InterPro" id="IPR051159">
    <property type="entry name" value="Hexapeptide_acetyltransf"/>
</dbReference>
<dbReference type="SUPFAM" id="SSF51161">
    <property type="entry name" value="Trimeric LpxA-like enzymes"/>
    <property type="match status" value="1"/>
</dbReference>
<keyword evidence="5" id="KW-1185">Reference proteome</keyword>
<evidence type="ECO:0000313" key="5">
    <source>
        <dbReference type="Proteomes" id="UP000279029"/>
    </source>
</evidence>
<keyword evidence="2 4" id="KW-0808">Transferase</keyword>
<dbReference type="PROSITE" id="PS00101">
    <property type="entry name" value="HEXAPEP_TRANSFERASES"/>
    <property type="match status" value="1"/>
</dbReference>
<dbReference type="CDD" id="cd04647">
    <property type="entry name" value="LbH_MAT_like"/>
    <property type="match status" value="1"/>
</dbReference>
<dbReference type="GO" id="GO:0008374">
    <property type="term" value="F:O-acyltransferase activity"/>
    <property type="evidence" value="ECO:0007669"/>
    <property type="project" value="TreeGrafter"/>
</dbReference>
<dbReference type="PANTHER" id="PTHR23416:SF23">
    <property type="entry name" value="ACETYLTRANSFERASE C18B11.09C-RELATED"/>
    <property type="match status" value="1"/>
</dbReference>
<dbReference type="EMBL" id="LR130778">
    <property type="protein sequence ID" value="VDN47364.1"/>
    <property type="molecule type" value="Genomic_DNA"/>
</dbReference>
<comment type="similarity">
    <text evidence="1">Belongs to the transferase hexapeptide repeat family.</text>
</comment>
<dbReference type="Proteomes" id="UP000279029">
    <property type="component" value="Chromosome"/>
</dbReference>
<accession>A0A3P7NVZ4</accession>
<dbReference type="InterPro" id="IPR001451">
    <property type="entry name" value="Hexapep"/>
</dbReference>